<proteinExistence type="inferred from homology"/>
<evidence type="ECO:0000256" key="2">
    <source>
        <dbReference type="ARBA" id="ARBA00009186"/>
    </source>
</evidence>
<keyword evidence="4" id="KW-0997">Cell inner membrane</keyword>
<dbReference type="STRING" id="295108.HT99x_01216"/>
<name>A0A0Q9YZ32_9GAMM</name>
<reference evidence="14" key="2">
    <citation type="journal article" date="2016" name="Genome Announc.">
        <title>Draft Genome Sequences of Two Novel Amoeba-Resistant Intranuclear Bacteria, 'Candidatus Berkiella cookevillensis' and 'Candidatus Berkiella aquae'.</title>
        <authorList>
            <person name="Mehari Y.T."/>
            <person name="Arivett B.A."/>
            <person name="Farone A.L."/>
            <person name="Gunderson J.H."/>
            <person name="Farone M.B."/>
        </authorList>
    </citation>
    <scope>NUCLEOTIDE SEQUENCE</scope>
    <source>
        <strain evidence="14">HT99</strain>
    </source>
</reference>
<dbReference type="NCBIfam" id="TIGR00353">
    <property type="entry name" value="nrfE"/>
    <property type="match status" value="1"/>
</dbReference>
<comment type="subcellular location">
    <subcellularLocation>
        <location evidence="1">Cell inner membrane</location>
        <topology evidence="1">Multi-pass membrane protein</topology>
    </subcellularLocation>
</comment>
<evidence type="ECO:0000256" key="9">
    <source>
        <dbReference type="ARBA" id="ARBA00037230"/>
    </source>
</evidence>
<dbReference type="GO" id="GO:0017004">
    <property type="term" value="P:cytochrome complex assembly"/>
    <property type="evidence" value="ECO:0007669"/>
    <property type="project" value="UniProtKB-KW"/>
</dbReference>
<keyword evidence="6" id="KW-0201">Cytochrome c-type biogenesis</keyword>
<evidence type="ECO:0000313" key="15">
    <source>
        <dbReference type="Proteomes" id="UP000051497"/>
    </source>
</evidence>
<feature type="transmembrane region" description="Helical" evidence="10">
    <location>
        <begin position="6"/>
        <end position="26"/>
    </location>
</feature>
<feature type="transmembrane region" description="Helical" evidence="10">
    <location>
        <begin position="38"/>
        <end position="56"/>
    </location>
</feature>
<feature type="transmembrane region" description="Helical" evidence="10">
    <location>
        <begin position="244"/>
        <end position="261"/>
    </location>
</feature>
<dbReference type="EMBL" id="LKAJ02000001">
    <property type="protein sequence ID" value="MCS5711396.1"/>
    <property type="molecule type" value="Genomic_DNA"/>
</dbReference>
<keyword evidence="7 10" id="KW-1133">Transmembrane helix</keyword>
<evidence type="ECO:0000256" key="3">
    <source>
        <dbReference type="ARBA" id="ARBA00022475"/>
    </source>
</evidence>
<evidence type="ECO:0000256" key="5">
    <source>
        <dbReference type="ARBA" id="ARBA00022692"/>
    </source>
</evidence>
<feature type="domain" description="Cytochrome c assembly protein" evidence="11">
    <location>
        <begin position="83"/>
        <end position="290"/>
    </location>
</feature>
<protein>
    <submittedName>
        <fullName evidence="13">Cytochrome c-type biogenesis protein CcmF</fullName>
    </submittedName>
    <submittedName>
        <fullName evidence="14">Heme lyase CcmF/NrfE family subunit</fullName>
    </submittedName>
</protein>
<evidence type="ECO:0000256" key="8">
    <source>
        <dbReference type="ARBA" id="ARBA00023136"/>
    </source>
</evidence>
<sequence length="624" mass="69647">MIPELGLFSLILALGLASITLVGSFYRPLQLMQRGATLGFIAFVFFSFISLVYCFVQDDFSVAYIAHNSNTHLPFMYKVCAVWGGHEGSLLLWLFILSAWTLVVTLLSRSLPEKVLRSLLGVLAAIHIGFLLLLLHTSNPFLRFLPNIPTDGADLNPLLQDPGFVMHPPFLYLGYVGFAIPFAFAIAAMLNPRESFAWAKWARPYALMAFSFLTIGISLGSWWAYYELGWGGWWFWDPVENASFMPWLVGVALVHALKVSSQKPLFSSWSLLLALCAFALSLVGTFLVRSGVLSSVHAFASDPARGVFILYFLAAVLISSFGLYLYHLQRSEAAARIQFVSKESFIFLGNIIFVIATATVLLGTLYPLIMEVISKEKISVGPPYYTMVFVPIMLPMLVLMSLAPYSFWEQDRFSHIVKRIKTPLLLGATIFAAVCFLAWHSLPVMSLLGVILGIMLVVSSLFKLRGPWQLSKMAMILAHVGLGVSVLGISLTTALETEKEVQLAVGQTVHLAPYDVEFATLQDQEGPNYFGKQGHFIIQQDKKTLAHLYPEKRFFTAREMMMTETAISAGLFRDFYIALGERFQDGTWSVRLYIKPFVRWLWLGGLMVALGAFLAAITALQRRV</sequence>
<keyword evidence="3" id="KW-1003">Cell membrane</keyword>
<evidence type="ECO:0000256" key="10">
    <source>
        <dbReference type="SAM" id="Phobius"/>
    </source>
</evidence>
<dbReference type="InterPro" id="IPR003568">
    <property type="entry name" value="Cyt_c_biogenesis_CcmF"/>
</dbReference>
<dbReference type="Proteomes" id="UP000051497">
    <property type="component" value="Unassembled WGS sequence"/>
</dbReference>
<comment type="caution">
    <text evidence="13">The sequence shown here is derived from an EMBL/GenBank/DDBJ whole genome shotgun (WGS) entry which is preliminary data.</text>
</comment>
<evidence type="ECO:0000256" key="1">
    <source>
        <dbReference type="ARBA" id="ARBA00004429"/>
    </source>
</evidence>
<feature type="transmembrane region" description="Helical" evidence="10">
    <location>
        <begin position="202"/>
        <end position="224"/>
    </location>
</feature>
<evidence type="ECO:0000256" key="4">
    <source>
        <dbReference type="ARBA" id="ARBA00022519"/>
    </source>
</evidence>
<dbReference type="Pfam" id="PF01578">
    <property type="entry name" value="Cytochrom_C_asm"/>
    <property type="match status" value="1"/>
</dbReference>
<dbReference type="InterPro" id="IPR032523">
    <property type="entry name" value="CcmF_C"/>
</dbReference>
<evidence type="ECO:0000259" key="11">
    <source>
        <dbReference type="Pfam" id="PF01578"/>
    </source>
</evidence>
<evidence type="ECO:0000256" key="7">
    <source>
        <dbReference type="ARBA" id="ARBA00022989"/>
    </source>
</evidence>
<dbReference type="InterPro" id="IPR002541">
    <property type="entry name" value="Cyt_c_assembly"/>
</dbReference>
<dbReference type="AlphaFoldDB" id="A0A0Q9YZ32"/>
<keyword evidence="14" id="KW-0456">Lyase</keyword>
<dbReference type="PANTHER" id="PTHR43653:SF1">
    <property type="entry name" value="CYTOCHROME C-TYPE BIOGENESIS PROTEIN CCMF"/>
    <property type="match status" value="1"/>
</dbReference>
<reference evidence="13" key="1">
    <citation type="submission" date="2015-09" db="EMBL/GenBank/DDBJ databases">
        <title>Draft Genome Sequences of Two Novel Amoeba-resistant Intranuclear Bacteria, Candidatus Berkiella cookevillensis and Candidatus Berkiella aquae.</title>
        <authorList>
            <person name="Mehari Y.T."/>
            <person name="Arivett B.A."/>
            <person name="Farone A.L."/>
            <person name="Gunderson J.H."/>
            <person name="Farone M.B."/>
        </authorList>
    </citation>
    <scope>NUCLEOTIDE SEQUENCE [LARGE SCALE GENOMIC DNA]</scope>
    <source>
        <strain evidence="13">HT99</strain>
    </source>
</reference>
<feature type="transmembrane region" description="Helical" evidence="10">
    <location>
        <begin position="308"/>
        <end position="326"/>
    </location>
</feature>
<keyword evidence="15" id="KW-1185">Reference proteome</keyword>
<dbReference type="OrthoDB" id="9761451at2"/>
<feature type="transmembrane region" description="Helical" evidence="10">
    <location>
        <begin position="170"/>
        <end position="190"/>
    </location>
</feature>
<dbReference type="NCBIfam" id="NF007691">
    <property type="entry name" value="PRK10369.1"/>
    <property type="match status" value="1"/>
</dbReference>
<comment type="similarity">
    <text evidence="2">Belongs to the CcmF/CycK/Ccl1/NrfE/CcsA family.</text>
</comment>
<feature type="transmembrane region" description="Helical" evidence="10">
    <location>
        <begin position="445"/>
        <end position="464"/>
    </location>
</feature>
<dbReference type="GO" id="GO:0005886">
    <property type="term" value="C:plasma membrane"/>
    <property type="evidence" value="ECO:0007669"/>
    <property type="project" value="UniProtKB-SubCell"/>
</dbReference>
<keyword evidence="5 10" id="KW-0812">Transmembrane</keyword>
<dbReference type="GO" id="GO:0016829">
    <property type="term" value="F:lyase activity"/>
    <property type="evidence" value="ECO:0007669"/>
    <property type="project" value="UniProtKB-KW"/>
</dbReference>
<keyword evidence="8 10" id="KW-0472">Membrane</keyword>
<feature type="transmembrane region" description="Helical" evidence="10">
    <location>
        <begin position="119"/>
        <end position="137"/>
    </location>
</feature>
<dbReference type="RefSeq" id="WP_075065850.1">
    <property type="nucleotide sequence ID" value="NZ_LKAJ02000001.1"/>
</dbReference>
<feature type="transmembrane region" description="Helical" evidence="10">
    <location>
        <begin position="90"/>
        <end position="107"/>
    </location>
</feature>
<reference evidence="14" key="3">
    <citation type="submission" date="2021-06" db="EMBL/GenBank/DDBJ databases">
        <title>Genomic Description and Analysis of Intracellular Bacteria, Candidatus Berkiella cookevillensis and Candidatus Berkiella aquae.</title>
        <authorList>
            <person name="Kidane D.T."/>
            <person name="Mehari Y.T."/>
            <person name="Rice F.C."/>
            <person name="Arivett B.A."/>
            <person name="Farone A.L."/>
            <person name="Berk S.G."/>
            <person name="Farone M.B."/>
        </authorList>
    </citation>
    <scope>NUCLEOTIDE SEQUENCE</scope>
    <source>
        <strain evidence="14">HT99</strain>
    </source>
</reference>
<feature type="transmembrane region" description="Helical" evidence="10">
    <location>
        <begin position="268"/>
        <end position="288"/>
    </location>
</feature>
<dbReference type="GO" id="GO:0015232">
    <property type="term" value="F:heme transmembrane transporter activity"/>
    <property type="evidence" value="ECO:0007669"/>
    <property type="project" value="InterPro"/>
</dbReference>
<feature type="transmembrane region" description="Helical" evidence="10">
    <location>
        <begin position="600"/>
        <end position="620"/>
    </location>
</feature>
<dbReference type="EMBL" id="LKAJ01000004">
    <property type="protein sequence ID" value="KRG21464.1"/>
    <property type="molecule type" value="Genomic_DNA"/>
</dbReference>
<evidence type="ECO:0000313" key="14">
    <source>
        <dbReference type="EMBL" id="MCS5711396.1"/>
    </source>
</evidence>
<feature type="transmembrane region" description="Helical" evidence="10">
    <location>
        <begin position="476"/>
        <end position="495"/>
    </location>
</feature>
<gene>
    <name evidence="13" type="primary">ccmF</name>
    <name evidence="14" type="ORF">HT99x_008105</name>
    <name evidence="13" type="ORF">HT99x_01216</name>
</gene>
<dbReference type="InterPro" id="IPR003567">
    <property type="entry name" value="Cyt_c_biogenesis"/>
</dbReference>
<dbReference type="GO" id="GO:0020037">
    <property type="term" value="F:heme binding"/>
    <property type="evidence" value="ECO:0007669"/>
    <property type="project" value="InterPro"/>
</dbReference>
<dbReference type="PANTHER" id="PTHR43653">
    <property type="entry name" value="CYTOCHROME C ASSEMBLY PROTEIN-RELATED"/>
    <property type="match status" value="1"/>
</dbReference>
<dbReference type="Pfam" id="PF16327">
    <property type="entry name" value="CcmF_C"/>
    <property type="match status" value="1"/>
</dbReference>
<feature type="transmembrane region" description="Helical" evidence="10">
    <location>
        <begin position="384"/>
        <end position="408"/>
    </location>
</feature>
<evidence type="ECO:0000313" key="13">
    <source>
        <dbReference type="EMBL" id="KRG21464.1"/>
    </source>
</evidence>
<organism evidence="13">
    <name type="scientific">Candidatus Berkiella aquae</name>
    <dbReference type="NCBI Taxonomy" id="295108"/>
    <lineage>
        <taxon>Bacteria</taxon>
        <taxon>Pseudomonadati</taxon>
        <taxon>Pseudomonadota</taxon>
        <taxon>Gammaproteobacteria</taxon>
        <taxon>Candidatus Berkiellales</taxon>
        <taxon>Candidatus Berkiellaceae</taxon>
        <taxon>Candidatus Berkiella</taxon>
    </lineage>
</organism>
<feature type="domain" description="Cytochrome c-type biogenesis protein CcmF C-terminal" evidence="12">
    <location>
        <begin position="310"/>
        <end position="617"/>
    </location>
</feature>
<feature type="transmembrane region" description="Helical" evidence="10">
    <location>
        <begin position="347"/>
        <end position="369"/>
    </location>
</feature>
<comment type="function">
    <text evidence="9">Required for the biogenesis of c-type cytochromes. Possible subunit of a heme lyase.</text>
</comment>
<evidence type="ECO:0000256" key="6">
    <source>
        <dbReference type="ARBA" id="ARBA00022748"/>
    </source>
</evidence>
<dbReference type="PRINTS" id="PR01411">
    <property type="entry name" value="CCMFBIOGNSIS"/>
</dbReference>
<evidence type="ECO:0000259" key="12">
    <source>
        <dbReference type="Pfam" id="PF16327"/>
    </source>
</evidence>
<dbReference type="PRINTS" id="PR01410">
    <property type="entry name" value="CCBIOGENESIS"/>
</dbReference>
<dbReference type="PATRIC" id="fig|1590043.3.peg.1231"/>
<accession>A0A0Q9YZ32</accession>